<evidence type="ECO:0000313" key="2">
    <source>
        <dbReference type="EMBL" id="TCL35049.1"/>
    </source>
</evidence>
<dbReference type="EMBL" id="SLUI01000014">
    <property type="protein sequence ID" value="TCL35049.1"/>
    <property type="molecule type" value="Genomic_DNA"/>
</dbReference>
<dbReference type="CDD" id="cd24049">
    <property type="entry name" value="ASKHA_NBD_PilM"/>
    <property type="match status" value="1"/>
</dbReference>
<name>A0A4R1PVY5_9FIRM</name>
<dbReference type="Pfam" id="PF11104">
    <property type="entry name" value="PilM_2"/>
    <property type="match status" value="2"/>
</dbReference>
<sequence length="330" mass="36120">MLSKLQSLIRRRQSNAIGLDIGTENVKLAEVNFERGRPRLLTAGLQPIPDGLVEDGRIADDSEFQALLRRLLSCSGAVSRNAILALGGRAVFAREVLFPVMSDSELREAVKWDMEKYVPYDPGSFYYDFAVAGITESKLEMRVLITAVPKRIIQTVAALVKAVGFKPFAIDIEPLALYRTLEGAHNSAVLDIGGTVSQIIVFRQSSPAVMRTIEIGGRSFAGTDLPERPSVTPNQLEQVVGELIRETQHTIEAYCAHEKEGVVNSLFLTGGAASLKHLPCYFAARMDMPVLQHQPMQRLETAESLDKDYITRLAPQLAVAIGLALRGGCS</sequence>
<evidence type="ECO:0000259" key="1">
    <source>
        <dbReference type="SMART" id="SM00842"/>
    </source>
</evidence>
<organism evidence="2 3">
    <name type="scientific">Anaerospora hongkongensis</name>
    <dbReference type="NCBI Taxonomy" id="244830"/>
    <lineage>
        <taxon>Bacteria</taxon>
        <taxon>Bacillati</taxon>
        <taxon>Bacillota</taxon>
        <taxon>Negativicutes</taxon>
        <taxon>Selenomonadales</taxon>
        <taxon>Sporomusaceae</taxon>
        <taxon>Anaerospora</taxon>
    </lineage>
</organism>
<evidence type="ECO:0000313" key="3">
    <source>
        <dbReference type="Proteomes" id="UP000295063"/>
    </source>
</evidence>
<dbReference type="PIRSF" id="PIRSF019169">
    <property type="entry name" value="PilM"/>
    <property type="match status" value="1"/>
</dbReference>
<dbReference type="GO" id="GO:0051301">
    <property type="term" value="P:cell division"/>
    <property type="evidence" value="ECO:0007669"/>
    <property type="project" value="InterPro"/>
</dbReference>
<dbReference type="SUPFAM" id="SSF53067">
    <property type="entry name" value="Actin-like ATPase domain"/>
    <property type="match status" value="2"/>
</dbReference>
<comment type="caution">
    <text evidence="2">The sequence shown here is derived from an EMBL/GenBank/DDBJ whole genome shotgun (WGS) entry which is preliminary data.</text>
</comment>
<dbReference type="InterPro" id="IPR050696">
    <property type="entry name" value="FtsA/MreB"/>
</dbReference>
<dbReference type="InterPro" id="IPR005883">
    <property type="entry name" value="PilM"/>
</dbReference>
<proteinExistence type="predicted"/>
<dbReference type="PANTHER" id="PTHR32432:SF3">
    <property type="entry name" value="ETHANOLAMINE UTILIZATION PROTEIN EUTJ"/>
    <property type="match status" value="1"/>
</dbReference>
<dbReference type="Proteomes" id="UP000295063">
    <property type="component" value="Unassembled WGS sequence"/>
</dbReference>
<keyword evidence="3" id="KW-1185">Reference proteome</keyword>
<dbReference type="Gene3D" id="3.30.420.40">
    <property type="match status" value="3"/>
</dbReference>
<reference evidence="2 3" key="1">
    <citation type="submission" date="2019-03" db="EMBL/GenBank/DDBJ databases">
        <title>Genomic Encyclopedia of Type Strains, Phase IV (KMG-IV): sequencing the most valuable type-strain genomes for metagenomic binning, comparative biology and taxonomic classification.</title>
        <authorList>
            <person name="Goeker M."/>
        </authorList>
    </citation>
    <scope>NUCLEOTIDE SEQUENCE [LARGE SCALE GENOMIC DNA]</scope>
    <source>
        <strain evidence="2 3">DSM 15969</strain>
    </source>
</reference>
<dbReference type="SMART" id="SM00842">
    <property type="entry name" value="FtsA"/>
    <property type="match status" value="1"/>
</dbReference>
<dbReference type="RefSeq" id="WP_132082760.1">
    <property type="nucleotide sequence ID" value="NZ_DAMAKO010000002.1"/>
</dbReference>
<feature type="domain" description="SHS2" evidence="1">
    <location>
        <begin position="16"/>
        <end position="181"/>
    </location>
</feature>
<gene>
    <name evidence="2" type="ORF">EV210_11466</name>
</gene>
<dbReference type="OrthoDB" id="5291956at2"/>
<dbReference type="InterPro" id="IPR043129">
    <property type="entry name" value="ATPase_NBD"/>
</dbReference>
<accession>A0A4R1PVY5</accession>
<protein>
    <submittedName>
        <fullName evidence="2">Type IV pilus assembly protein PilM</fullName>
    </submittedName>
</protein>
<dbReference type="NCBIfam" id="TIGR01175">
    <property type="entry name" value="pilM"/>
    <property type="match status" value="1"/>
</dbReference>
<dbReference type="InterPro" id="IPR003494">
    <property type="entry name" value="SHS2_FtsA"/>
</dbReference>
<dbReference type="AlphaFoldDB" id="A0A4R1PVY5"/>
<dbReference type="PANTHER" id="PTHR32432">
    <property type="entry name" value="CELL DIVISION PROTEIN FTSA-RELATED"/>
    <property type="match status" value="1"/>
</dbReference>